<dbReference type="Proteomes" id="UP000829685">
    <property type="component" value="Unassembled WGS sequence"/>
</dbReference>
<comment type="caution">
    <text evidence="1">The sequence shown here is derived from an EMBL/GenBank/DDBJ whole genome shotgun (WGS) entry which is preliminary data.</text>
</comment>
<evidence type="ECO:0000313" key="1">
    <source>
        <dbReference type="EMBL" id="KAI1848290.1"/>
    </source>
</evidence>
<dbReference type="AlphaFoldDB" id="A0A9P9W7P7"/>
<keyword evidence="2" id="KW-1185">Reference proteome</keyword>
<dbReference type="EMBL" id="JAFIMR010000088">
    <property type="protein sequence ID" value="KAI1848290.1"/>
    <property type="molecule type" value="Genomic_DNA"/>
</dbReference>
<reference evidence="1" key="1">
    <citation type="submission" date="2021-03" db="EMBL/GenBank/DDBJ databases">
        <title>Revisited historic fungal species revealed as producer of novel bioactive compounds through whole genome sequencing and comparative genomics.</title>
        <authorList>
            <person name="Vignolle G.A."/>
            <person name="Hochenegger N."/>
            <person name="Mach R.L."/>
            <person name="Mach-Aigner A.R."/>
            <person name="Javad Rahimi M."/>
            <person name="Salim K.A."/>
            <person name="Chan C.M."/>
            <person name="Lim L.B.L."/>
            <person name="Cai F."/>
            <person name="Druzhinina I.S."/>
            <person name="U'Ren J.M."/>
            <person name="Derntl C."/>
        </authorList>
    </citation>
    <scope>NUCLEOTIDE SEQUENCE</scope>
    <source>
        <strain evidence="1">TUCIM 5799</strain>
    </source>
</reference>
<dbReference type="PANTHER" id="PTHR32027:SF0">
    <property type="entry name" value="CYTOSINE DEAMINASE"/>
    <property type="match status" value="1"/>
</dbReference>
<dbReference type="PANTHER" id="PTHR32027">
    <property type="entry name" value="CYTOSINE DEAMINASE"/>
    <property type="match status" value="1"/>
</dbReference>
<accession>A0A9P9W7P7</accession>
<dbReference type="SUPFAM" id="SSF51556">
    <property type="entry name" value="Metallo-dependent hydrolases"/>
    <property type="match status" value="1"/>
</dbReference>
<organism evidence="1 2">
    <name type="scientific">Neoarthrinium moseri</name>
    <dbReference type="NCBI Taxonomy" id="1658444"/>
    <lineage>
        <taxon>Eukaryota</taxon>
        <taxon>Fungi</taxon>
        <taxon>Dikarya</taxon>
        <taxon>Ascomycota</taxon>
        <taxon>Pezizomycotina</taxon>
        <taxon>Sordariomycetes</taxon>
        <taxon>Xylariomycetidae</taxon>
        <taxon>Amphisphaeriales</taxon>
        <taxon>Apiosporaceae</taxon>
        <taxon>Neoarthrinium</taxon>
    </lineage>
</organism>
<dbReference type="InterPro" id="IPR052349">
    <property type="entry name" value="Metallo-hydrolase_Enzymes"/>
</dbReference>
<dbReference type="GO" id="GO:0016814">
    <property type="term" value="F:hydrolase activity, acting on carbon-nitrogen (but not peptide) bonds, in cyclic amidines"/>
    <property type="evidence" value="ECO:0007669"/>
    <property type="project" value="TreeGrafter"/>
</dbReference>
<gene>
    <name evidence="1" type="ORF">JX265_013846</name>
</gene>
<dbReference type="InterPro" id="IPR032466">
    <property type="entry name" value="Metal_Hydrolase"/>
</dbReference>
<evidence type="ECO:0000313" key="2">
    <source>
        <dbReference type="Proteomes" id="UP000829685"/>
    </source>
</evidence>
<name>A0A9P9W7P7_9PEZI</name>
<protein>
    <submittedName>
        <fullName evidence="1">Uncharacterized protein</fullName>
    </submittedName>
</protein>
<sequence length="458" mass="50421">MKIEGVILPTRGHNASWNLEVSDGIIRTMEPVTHQHADAAATPSLLLPALCHPHIHLDKPYILTCNHGTSPDHPDYSDLAPRTGSFGEALSNTSKAKERYTAEDLYLRGSQLLATGHRQGVTSLRAFVELDHVTGIQPLTTAIKLKDDFSHLVEIQICAFAQDPIFSTQHGEENRAMISAALADYSAHISALGTTPYVEDSVDASLRNIEWAVATAIHHDLHLDFHLDYNLTAPDTTKPQTYSVIDALERQEWADKANRSNTIVIGHCTQLSNLAAADLANLADRIKSSKLPVFFVGLPTSDLFMMGRPDPSSPQHRPHHRPRGTLHVPSLIKDYSMSACLGVNNVGNAFTPYGTGDPLQLASWGVGIYQAGTVEDAQLLFSCVSWGARRAIGLEVTSDNGDIKVGDRWQAMLRVENEQCWSLEGRSGRAMDVPARQRMSFRDVVWDPPDVHLRSIIR</sequence>
<dbReference type="Gene3D" id="3.20.20.140">
    <property type="entry name" value="Metal-dependent hydrolases"/>
    <property type="match status" value="1"/>
</dbReference>
<proteinExistence type="predicted"/>